<sequence length="53" mass="5859">MPTQRRNIILVALFTVILGTLIDESGENLSEQAECLRVCGLVREERSAKTGVQ</sequence>
<proteinExistence type="predicted"/>
<comment type="caution">
    <text evidence="2">The sequence shown here is derived from an EMBL/GenBank/DDBJ whole genome shotgun (WGS) entry which is preliminary data.</text>
</comment>
<organism evidence="2 3">
    <name type="scientific">Desmophyllum pertusum</name>
    <dbReference type="NCBI Taxonomy" id="174260"/>
    <lineage>
        <taxon>Eukaryota</taxon>
        <taxon>Metazoa</taxon>
        <taxon>Cnidaria</taxon>
        <taxon>Anthozoa</taxon>
        <taxon>Hexacorallia</taxon>
        <taxon>Scleractinia</taxon>
        <taxon>Caryophylliina</taxon>
        <taxon>Caryophylliidae</taxon>
        <taxon>Desmophyllum</taxon>
    </lineage>
</organism>
<feature type="non-terminal residue" evidence="2">
    <location>
        <position position="53"/>
    </location>
</feature>
<dbReference type="Proteomes" id="UP001163046">
    <property type="component" value="Unassembled WGS sequence"/>
</dbReference>
<keyword evidence="3" id="KW-1185">Reference proteome</keyword>
<dbReference type="EMBL" id="MU825909">
    <property type="protein sequence ID" value="KAJ7382986.1"/>
    <property type="molecule type" value="Genomic_DNA"/>
</dbReference>
<feature type="signal peptide" evidence="1">
    <location>
        <begin position="1"/>
        <end position="19"/>
    </location>
</feature>
<evidence type="ECO:0000256" key="1">
    <source>
        <dbReference type="SAM" id="SignalP"/>
    </source>
</evidence>
<evidence type="ECO:0000313" key="3">
    <source>
        <dbReference type="Proteomes" id="UP001163046"/>
    </source>
</evidence>
<evidence type="ECO:0000313" key="2">
    <source>
        <dbReference type="EMBL" id="KAJ7382986.1"/>
    </source>
</evidence>
<accession>A0A9W9ZK33</accession>
<feature type="chain" id="PRO_5040889782" evidence="1">
    <location>
        <begin position="20"/>
        <end position="53"/>
    </location>
</feature>
<keyword evidence="1" id="KW-0732">Signal</keyword>
<protein>
    <submittedName>
        <fullName evidence="2">Uncharacterized protein</fullName>
    </submittedName>
</protein>
<dbReference type="AlphaFoldDB" id="A0A9W9ZK33"/>
<gene>
    <name evidence="2" type="ORF">OS493_031488</name>
</gene>
<reference evidence="2" key="1">
    <citation type="submission" date="2023-01" db="EMBL/GenBank/DDBJ databases">
        <title>Genome assembly of the deep-sea coral Lophelia pertusa.</title>
        <authorList>
            <person name="Herrera S."/>
            <person name="Cordes E."/>
        </authorList>
    </citation>
    <scope>NUCLEOTIDE SEQUENCE</scope>
    <source>
        <strain evidence="2">USNM1676648</strain>
        <tissue evidence="2">Polyp</tissue>
    </source>
</reference>
<name>A0A9W9ZK33_9CNID</name>